<keyword evidence="2" id="KW-0472">Membrane</keyword>
<feature type="transmembrane region" description="Helical" evidence="2">
    <location>
        <begin position="97"/>
        <end position="118"/>
    </location>
</feature>
<evidence type="ECO:0000256" key="1">
    <source>
        <dbReference type="SAM" id="MobiDB-lite"/>
    </source>
</evidence>
<evidence type="ECO:0000313" key="5">
    <source>
        <dbReference type="Proteomes" id="UP000050501"/>
    </source>
</evidence>
<feature type="transmembrane region" description="Helical" evidence="2">
    <location>
        <begin position="62"/>
        <end position="85"/>
    </location>
</feature>
<feature type="compositionally biased region" description="Polar residues" evidence="1">
    <location>
        <begin position="187"/>
        <end position="202"/>
    </location>
</feature>
<feature type="compositionally biased region" description="Polar residues" evidence="1">
    <location>
        <begin position="238"/>
        <end position="250"/>
    </location>
</feature>
<keyword evidence="2" id="KW-1133">Transmembrane helix</keyword>
<keyword evidence="2" id="KW-0812">Transmembrane</keyword>
<keyword evidence="5" id="KW-1185">Reference proteome</keyword>
<reference evidence="3" key="1">
    <citation type="journal article" date="2015" name="Genome Announc.">
        <title>Draft Genome Sequences of Anaerolinea thermolimosa IMO-1, Bellilinea caldifistulae GOMI-1, Leptolinea tardivitalis YMTK-2, Levilinea saccharolytica KIBI-1, Longilinea arvoryzae KOME-1, Previously Described as Members of the Class Anaerolineae (Chloroflexi).</title>
        <authorList>
            <person name="Matsuura N."/>
            <person name="Tourlousse M.D."/>
            <person name="Ohashi A."/>
            <person name="Hugenholtz P."/>
            <person name="Sekiguchi Y."/>
        </authorList>
    </citation>
    <scope>NUCLEOTIDE SEQUENCE</scope>
    <source>
        <strain evidence="3">KIBI-1</strain>
    </source>
</reference>
<evidence type="ECO:0000256" key="2">
    <source>
        <dbReference type="SAM" id="Phobius"/>
    </source>
</evidence>
<evidence type="ECO:0000313" key="4">
    <source>
        <dbReference type="EMBL" id="KPL81648.1"/>
    </source>
</evidence>
<name>A0A0M8JQU5_9CHLR</name>
<dbReference type="EMBL" id="LGCM01000037">
    <property type="protein sequence ID" value="KPL81648.1"/>
    <property type="molecule type" value="Genomic_DNA"/>
</dbReference>
<feature type="transmembrane region" description="Helical" evidence="2">
    <location>
        <begin position="20"/>
        <end position="42"/>
    </location>
</feature>
<gene>
    <name evidence="4" type="ORF">ADN01_10010</name>
    <name evidence="3" type="ORF">LSAC_03433</name>
</gene>
<evidence type="ECO:0000313" key="3">
    <source>
        <dbReference type="EMBL" id="GAP19528.1"/>
    </source>
</evidence>
<dbReference type="OrthoDB" id="160946at2"/>
<proteinExistence type="predicted"/>
<dbReference type="EMBL" id="DF967975">
    <property type="protein sequence ID" value="GAP19528.1"/>
    <property type="molecule type" value="Genomic_DNA"/>
</dbReference>
<dbReference type="Proteomes" id="UP000050501">
    <property type="component" value="Unassembled WGS sequence"/>
</dbReference>
<dbReference type="AlphaFoldDB" id="A0A0M8JQU5"/>
<feature type="region of interest" description="Disordered" evidence="1">
    <location>
        <begin position="181"/>
        <end position="250"/>
    </location>
</feature>
<feature type="transmembrane region" description="Helical" evidence="2">
    <location>
        <begin position="138"/>
        <end position="166"/>
    </location>
</feature>
<accession>A0A0M8JQU5</accession>
<protein>
    <submittedName>
        <fullName evidence="3">Uncharacterized protein</fullName>
    </submittedName>
</protein>
<sequence length="250" mass="27001">MNLTGTRSGRFSPSQLFRNVSVNPSVVFGLIILTALGAFEMFNYSTTDYALRDLLGNLKFAGIHWATILAVAFCGIDFAGIARLFTPEQGNEEPKEVWYLFGAWLLAATMNAILTWWGVSMAIATHNVQSAAVMDSKIITNIVPAFVAIMVWVIRILIIGTISVAGDRLVWGAQRRGVSRRAPASLPATSRTVSTPLGTSTPMPRPTFSRAVEAAASARPEPTYHSVSASSRAVPRPSENNSGSSAPRRF</sequence>
<reference evidence="4 5" key="2">
    <citation type="submission" date="2015-07" db="EMBL/GenBank/DDBJ databases">
        <title>Genome sequence of Levilinea saccharolytica DSM 16555.</title>
        <authorList>
            <person name="Hemp J."/>
            <person name="Ward L.M."/>
            <person name="Pace L.A."/>
            <person name="Fischer W.W."/>
        </authorList>
    </citation>
    <scope>NUCLEOTIDE SEQUENCE [LARGE SCALE GENOMIC DNA]</scope>
    <source>
        <strain evidence="4 5">KIBI-1</strain>
    </source>
</reference>
<organism evidence="3">
    <name type="scientific">Levilinea saccharolytica</name>
    <dbReference type="NCBI Taxonomy" id="229921"/>
    <lineage>
        <taxon>Bacteria</taxon>
        <taxon>Bacillati</taxon>
        <taxon>Chloroflexota</taxon>
        <taxon>Anaerolineae</taxon>
        <taxon>Anaerolineales</taxon>
        <taxon>Anaerolineaceae</taxon>
        <taxon>Levilinea</taxon>
    </lineage>
</organism>
<dbReference type="RefSeq" id="WP_062419798.1">
    <property type="nucleotide sequence ID" value="NZ_BBXZ01000180.1"/>
</dbReference>